<sequence length="491" mass="54890">MTKTDPSKVKKNLLTEGQILNNQWFIEEKIGGGGFGEVYRALLLTKSNTAKAVLQKPALPPPALRKYVSADSLTSSSYSDGHLDSRETYVAVKVEAAKSQKLTLAIEVAVLRALVGSPNVCQLVATGKTSKVAFIVMTLQGPSLSALFKKSPQRRITLSTTLRLACKCLDAIEAVHSVGYLHRDIKPGNFTLRTDDPHEVCILDFGLSRKFLSSDPRQTIREPRSEVSFRGTVRYASINAHEGRELGRHDDIWSLLYMLIEFISSTLPWNKITDKREVAEQKRRFDLRGHAISAGMPAAIVNRWTSHLDSLDYFTAPDYSCLKAVILEWMKLQEVSWNDPYDWERNYSSLYSKNSSGSRSASNRFKSKRVTDNDDTRAECPTRLSKTGDQTTMAVSMPTDRVNQNGDKTLGDEAEFDKFGLANERVYKRSLTMDNGVNRQSSFNSLPLLPPCAPLKQLPASPVSRKISLKNIRSKLQEGHSRREAVKEAAK</sequence>
<dbReference type="OrthoDB" id="5979581at2759"/>
<dbReference type="PROSITE" id="PS50011">
    <property type="entry name" value="PROTEIN_KINASE_DOM"/>
    <property type="match status" value="1"/>
</dbReference>
<name>A0A183T8X1_SCHSO</name>
<evidence type="ECO:0000313" key="6">
    <source>
        <dbReference type="WBParaSite" id="SSLN_0001342001-mRNA-1"/>
    </source>
</evidence>
<evidence type="ECO:0000256" key="1">
    <source>
        <dbReference type="ARBA" id="ARBA00012513"/>
    </source>
</evidence>
<dbReference type="InterPro" id="IPR011009">
    <property type="entry name" value="Kinase-like_dom_sf"/>
</dbReference>
<dbReference type="Proteomes" id="UP000275846">
    <property type="component" value="Unassembled WGS sequence"/>
</dbReference>
<evidence type="ECO:0000313" key="5">
    <source>
        <dbReference type="Proteomes" id="UP000275846"/>
    </source>
</evidence>
<dbReference type="GO" id="GO:0005524">
    <property type="term" value="F:ATP binding"/>
    <property type="evidence" value="ECO:0007669"/>
    <property type="project" value="InterPro"/>
</dbReference>
<dbReference type="PROSITE" id="PS00108">
    <property type="entry name" value="PROTEIN_KINASE_ST"/>
    <property type="match status" value="1"/>
</dbReference>
<dbReference type="InterPro" id="IPR008271">
    <property type="entry name" value="Ser/Thr_kinase_AS"/>
</dbReference>
<dbReference type="AlphaFoldDB" id="A0A183T8X1"/>
<dbReference type="SMART" id="SM00220">
    <property type="entry name" value="S_TKc"/>
    <property type="match status" value="1"/>
</dbReference>
<dbReference type="WBParaSite" id="SSLN_0001342001-mRNA-1">
    <property type="protein sequence ID" value="SSLN_0001342001-mRNA-1"/>
    <property type="gene ID" value="SSLN_0001342001"/>
</dbReference>
<dbReference type="Pfam" id="PF00069">
    <property type="entry name" value="Pkinase"/>
    <property type="match status" value="1"/>
</dbReference>
<dbReference type="Gene3D" id="1.10.510.10">
    <property type="entry name" value="Transferase(Phosphotransferase) domain 1"/>
    <property type="match status" value="1"/>
</dbReference>
<dbReference type="PANTHER" id="PTHR11909">
    <property type="entry name" value="CASEIN KINASE-RELATED"/>
    <property type="match status" value="1"/>
</dbReference>
<feature type="domain" description="Protein kinase" evidence="3">
    <location>
        <begin position="24"/>
        <end position="393"/>
    </location>
</feature>
<dbReference type="EMBL" id="UYSU01037643">
    <property type="protein sequence ID" value="VDL99304.1"/>
    <property type="molecule type" value="Genomic_DNA"/>
</dbReference>
<feature type="compositionally biased region" description="Basic and acidic residues" evidence="2">
    <location>
        <begin position="369"/>
        <end position="380"/>
    </location>
</feature>
<feature type="compositionally biased region" description="Low complexity" evidence="2">
    <location>
        <begin position="352"/>
        <end position="364"/>
    </location>
</feature>
<keyword evidence="5" id="KW-1185">Reference proteome</keyword>
<feature type="region of interest" description="Disordered" evidence="2">
    <location>
        <begin position="352"/>
        <end position="389"/>
    </location>
</feature>
<dbReference type="InterPro" id="IPR000719">
    <property type="entry name" value="Prot_kinase_dom"/>
</dbReference>
<evidence type="ECO:0000256" key="2">
    <source>
        <dbReference type="SAM" id="MobiDB-lite"/>
    </source>
</evidence>
<dbReference type="GO" id="GO:0004674">
    <property type="term" value="F:protein serine/threonine kinase activity"/>
    <property type="evidence" value="ECO:0007669"/>
    <property type="project" value="UniProtKB-EC"/>
</dbReference>
<dbReference type="InterPro" id="IPR050235">
    <property type="entry name" value="CK1_Ser-Thr_kinase"/>
</dbReference>
<accession>A0A183T8X1</accession>
<evidence type="ECO:0000259" key="3">
    <source>
        <dbReference type="PROSITE" id="PS50011"/>
    </source>
</evidence>
<proteinExistence type="predicted"/>
<reference evidence="4 5" key="2">
    <citation type="submission" date="2018-11" db="EMBL/GenBank/DDBJ databases">
        <authorList>
            <consortium name="Pathogen Informatics"/>
        </authorList>
    </citation>
    <scope>NUCLEOTIDE SEQUENCE [LARGE SCALE GENOMIC DNA]</scope>
    <source>
        <strain evidence="4 5">NST_G2</strain>
    </source>
</reference>
<dbReference type="EC" id="2.7.11.1" evidence="1"/>
<dbReference type="SUPFAM" id="SSF56112">
    <property type="entry name" value="Protein kinase-like (PK-like)"/>
    <property type="match status" value="1"/>
</dbReference>
<gene>
    <name evidence="4" type="ORF">SSLN_LOCUS12919</name>
</gene>
<protein>
    <recommendedName>
        <fullName evidence="1">non-specific serine/threonine protein kinase</fullName>
        <ecNumber evidence="1">2.7.11.1</ecNumber>
    </recommendedName>
</protein>
<reference evidence="6" key="1">
    <citation type="submission" date="2016-06" db="UniProtKB">
        <authorList>
            <consortium name="WormBaseParasite"/>
        </authorList>
    </citation>
    <scope>IDENTIFICATION</scope>
</reference>
<organism evidence="6">
    <name type="scientific">Schistocephalus solidus</name>
    <name type="common">Tapeworm</name>
    <dbReference type="NCBI Taxonomy" id="70667"/>
    <lineage>
        <taxon>Eukaryota</taxon>
        <taxon>Metazoa</taxon>
        <taxon>Spiralia</taxon>
        <taxon>Lophotrochozoa</taxon>
        <taxon>Platyhelminthes</taxon>
        <taxon>Cestoda</taxon>
        <taxon>Eucestoda</taxon>
        <taxon>Diphyllobothriidea</taxon>
        <taxon>Diphyllobothriidae</taxon>
        <taxon>Schistocephalus</taxon>
    </lineage>
</organism>
<dbReference type="STRING" id="70667.A0A183T8X1"/>
<evidence type="ECO:0000313" key="4">
    <source>
        <dbReference type="EMBL" id="VDL99304.1"/>
    </source>
</evidence>